<accession>A0A8B6D6W1</accession>
<keyword evidence="2" id="KW-1185">Reference proteome</keyword>
<gene>
    <name evidence="1" type="ORF">MGAL_10B022054</name>
</gene>
<name>A0A8B6D6W1_MYTGA</name>
<proteinExistence type="predicted"/>
<organism evidence="1 2">
    <name type="scientific">Mytilus galloprovincialis</name>
    <name type="common">Mediterranean mussel</name>
    <dbReference type="NCBI Taxonomy" id="29158"/>
    <lineage>
        <taxon>Eukaryota</taxon>
        <taxon>Metazoa</taxon>
        <taxon>Spiralia</taxon>
        <taxon>Lophotrochozoa</taxon>
        <taxon>Mollusca</taxon>
        <taxon>Bivalvia</taxon>
        <taxon>Autobranchia</taxon>
        <taxon>Pteriomorphia</taxon>
        <taxon>Mytilida</taxon>
        <taxon>Mytiloidea</taxon>
        <taxon>Mytilidae</taxon>
        <taxon>Mytilinae</taxon>
        <taxon>Mytilus</taxon>
    </lineage>
</organism>
<reference evidence="1" key="1">
    <citation type="submission" date="2018-11" db="EMBL/GenBank/DDBJ databases">
        <authorList>
            <person name="Alioto T."/>
            <person name="Alioto T."/>
        </authorList>
    </citation>
    <scope>NUCLEOTIDE SEQUENCE</scope>
</reference>
<protein>
    <recommendedName>
        <fullName evidence="3">Apple domain-containing protein</fullName>
    </recommendedName>
</protein>
<dbReference type="Proteomes" id="UP000596742">
    <property type="component" value="Unassembled WGS sequence"/>
</dbReference>
<evidence type="ECO:0008006" key="3">
    <source>
        <dbReference type="Google" id="ProtNLM"/>
    </source>
</evidence>
<sequence>MKFKLYRKVKSDVKSFTGSQRIWKYRWYYIALGVGIEGFLSVRIDGVKDVYGMLSNRKSKEMPALRLVEILGHMQRKGRITCVGFHLNTRDASENVVKDVCTETAWMPERGSNRIYLTRMDKTTLAQVFLKGVTRCSISQCAHACLVDIECFYISFHEESTTCNSCYLFGKEESTDTHNTLVLYKVKT</sequence>
<evidence type="ECO:0000313" key="2">
    <source>
        <dbReference type="Proteomes" id="UP000596742"/>
    </source>
</evidence>
<dbReference type="AlphaFoldDB" id="A0A8B6D6W1"/>
<evidence type="ECO:0000313" key="1">
    <source>
        <dbReference type="EMBL" id="VDI15118.1"/>
    </source>
</evidence>
<dbReference type="EMBL" id="UYJE01002950">
    <property type="protein sequence ID" value="VDI15118.1"/>
    <property type="molecule type" value="Genomic_DNA"/>
</dbReference>
<comment type="caution">
    <text evidence="1">The sequence shown here is derived from an EMBL/GenBank/DDBJ whole genome shotgun (WGS) entry which is preliminary data.</text>
</comment>